<sequence>MKTFKSLLQELDTTLRNYNIVEYNKLQPPLPDKEIDKSLKDLGIIDENVKALFQWKNGEKEDSYCQMMECGGLLSLQEIKEDKESYLSDCYASSFIPIISEGEQKILFNNKSGSHYGKLYLYSVPCLYIDYPISYYDSLETMVTTIIEAYKKNAYAYNLESNWLDIDHEKFREIAKKNNKKSTYWKKHNPLAEEEWYEI</sequence>
<dbReference type="AlphaFoldDB" id="A0A1J5RN32"/>
<evidence type="ECO:0008006" key="2">
    <source>
        <dbReference type="Google" id="ProtNLM"/>
    </source>
</evidence>
<accession>A0A1J5RN32</accession>
<proteinExistence type="predicted"/>
<gene>
    <name evidence="1" type="ORF">GALL_204640</name>
</gene>
<reference evidence="1" key="1">
    <citation type="submission" date="2016-10" db="EMBL/GenBank/DDBJ databases">
        <title>Sequence of Gallionella enrichment culture.</title>
        <authorList>
            <person name="Poehlein A."/>
            <person name="Muehling M."/>
            <person name="Daniel R."/>
        </authorList>
    </citation>
    <scope>NUCLEOTIDE SEQUENCE</scope>
</reference>
<comment type="caution">
    <text evidence="1">The sequence shown here is derived from an EMBL/GenBank/DDBJ whole genome shotgun (WGS) entry which is preliminary data.</text>
</comment>
<dbReference type="EMBL" id="MLJW01000132">
    <property type="protein sequence ID" value="OIQ97454.1"/>
    <property type="molecule type" value="Genomic_DNA"/>
</dbReference>
<name>A0A1J5RN32_9ZZZZ</name>
<protein>
    <recommendedName>
        <fullName evidence="2">Knr4/Smi1-like domain-containing protein</fullName>
    </recommendedName>
</protein>
<evidence type="ECO:0000313" key="1">
    <source>
        <dbReference type="EMBL" id="OIQ97454.1"/>
    </source>
</evidence>
<organism evidence="1">
    <name type="scientific">mine drainage metagenome</name>
    <dbReference type="NCBI Taxonomy" id="410659"/>
    <lineage>
        <taxon>unclassified sequences</taxon>
        <taxon>metagenomes</taxon>
        <taxon>ecological metagenomes</taxon>
    </lineage>
</organism>